<protein>
    <submittedName>
        <fullName evidence="1">Uncharacterized protein</fullName>
    </submittedName>
</protein>
<evidence type="ECO:0000313" key="1">
    <source>
        <dbReference type="EMBL" id="KUM47819.1"/>
    </source>
</evidence>
<accession>A0A101LYP6</accession>
<organism evidence="1">
    <name type="scientific">Picea glauca</name>
    <name type="common">White spruce</name>
    <name type="synonym">Pinus glauca</name>
    <dbReference type="NCBI Taxonomy" id="3330"/>
    <lineage>
        <taxon>Eukaryota</taxon>
        <taxon>Viridiplantae</taxon>
        <taxon>Streptophyta</taxon>
        <taxon>Embryophyta</taxon>
        <taxon>Tracheophyta</taxon>
        <taxon>Spermatophyta</taxon>
        <taxon>Pinopsida</taxon>
        <taxon>Pinidae</taxon>
        <taxon>Conifers I</taxon>
        <taxon>Pinales</taxon>
        <taxon>Pinaceae</taxon>
        <taxon>Picea</taxon>
    </lineage>
</organism>
<name>A0A101LYP6_PICGL</name>
<geneLocation type="mitochondrion" evidence="1"/>
<gene>
    <name evidence="1" type="ORF">ABT39_MTgene4813</name>
</gene>
<dbReference type="EMBL" id="LKAM01000006">
    <property type="protein sequence ID" value="KUM47819.1"/>
    <property type="molecule type" value="Genomic_DNA"/>
</dbReference>
<sequence>MHCYEHAPKFEMLCSLWVSTFALSPRTRIYPHDLPFPLDRHIAHLSIPSL</sequence>
<dbReference type="AlphaFoldDB" id="A0A101LYP6"/>
<proteinExistence type="predicted"/>
<reference evidence="1" key="1">
    <citation type="journal article" date="2015" name="Genome Biol. Evol.">
        <title>Organellar Genomes of White Spruce (Picea glauca): Assembly and Annotation.</title>
        <authorList>
            <person name="Jackman S.D."/>
            <person name="Warren R.L."/>
            <person name="Gibb E.A."/>
            <person name="Vandervalk B.P."/>
            <person name="Mohamadi H."/>
            <person name="Chu J."/>
            <person name="Raymond A."/>
            <person name="Pleasance S."/>
            <person name="Coope R."/>
            <person name="Wildung M.R."/>
            <person name="Ritland C.E."/>
            <person name="Bousquet J."/>
            <person name="Jones S.J."/>
            <person name="Bohlmann J."/>
            <person name="Birol I."/>
        </authorList>
    </citation>
    <scope>NUCLEOTIDE SEQUENCE [LARGE SCALE GENOMIC DNA]</scope>
    <source>
        <tissue evidence="1">Flushing bud</tissue>
    </source>
</reference>
<keyword evidence="1" id="KW-0496">Mitochondrion</keyword>
<comment type="caution">
    <text evidence="1">The sequence shown here is derived from an EMBL/GenBank/DDBJ whole genome shotgun (WGS) entry which is preliminary data.</text>
</comment>